<sequence length="148" mass="16902">MKMLTSLLFLFFILFLTGCKGPGFGDKVHKEYFPNGTLRSEFIMSDNTAKNGTMKMYGTQGELTSVVNIRNGVKHGVEVMYDPQGRVLMRTPYVNGLKHGEEKIYYPNQTILATIPYRFGRKNGIGVKYYSDGKVQQKVRFKDDRIVN</sequence>
<dbReference type="PROSITE" id="PS51257">
    <property type="entry name" value="PROKAR_LIPOPROTEIN"/>
    <property type="match status" value="1"/>
</dbReference>
<dbReference type="AlphaFoldDB" id="A0A1W1BTP4"/>
<keyword evidence="1" id="KW-0418">Kinase</keyword>
<gene>
    <name evidence="1" type="ORF">MNB_SV-10-469</name>
</gene>
<evidence type="ECO:0000313" key="1">
    <source>
        <dbReference type="EMBL" id="SFV56855.1"/>
    </source>
</evidence>
<dbReference type="InterPro" id="IPR011652">
    <property type="entry name" value="MORN_2"/>
</dbReference>
<dbReference type="GO" id="GO:0016308">
    <property type="term" value="F:1-phosphatidylinositol-4-phosphate 5-kinase activity"/>
    <property type="evidence" value="ECO:0007669"/>
    <property type="project" value="UniProtKB-EC"/>
</dbReference>
<keyword evidence="1" id="KW-0808">Transferase</keyword>
<name>A0A1W1BTP4_9ZZZZ</name>
<dbReference type="Gene3D" id="3.90.930.1">
    <property type="match status" value="1"/>
</dbReference>
<dbReference type="SUPFAM" id="SSF82185">
    <property type="entry name" value="Histone H3 K4-specific methyltransferase SET7/9 N-terminal domain"/>
    <property type="match status" value="1"/>
</dbReference>
<reference evidence="1" key="1">
    <citation type="submission" date="2016-10" db="EMBL/GenBank/DDBJ databases">
        <authorList>
            <person name="de Groot N.N."/>
        </authorList>
    </citation>
    <scope>NUCLEOTIDE SEQUENCE</scope>
</reference>
<dbReference type="EMBL" id="FPHL01000014">
    <property type="protein sequence ID" value="SFV56855.1"/>
    <property type="molecule type" value="Genomic_DNA"/>
</dbReference>
<proteinExistence type="predicted"/>
<protein>
    <submittedName>
        <fullName evidence="1">Phophatidylinositol-4-phosphate 5-kinase</fullName>
        <ecNumber evidence="1">2.7.1.68</ecNumber>
    </submittedName>
</protein>
<dbReference type="EC" id="2.7.1.68" evidence="1"/>
<organism evidence="1">
    <name type="scientific">hydrothermal vent metagenome</name>
    <dbReference type="NCBI Taxonomy" id="652676"/>
    <lineage>
        <taxon>unclassified sequences</taxon>
        <taxon>metagenomes</taxon>
        <taxon>ecological metagenomes</taxon>
    </lineage>
</organism>
<accession>A0A1W1BTP4</accession>
<dbReference type="Pfam" id="PF07661">
    <property type="entry name" value="MORN_2"/>
    <property type="match status" value="3"/>
</dbReference>